<feature type="domain" description="CAAX prenyl protease 2/Lysostaphin resistance protein A-like" evidence="2">
    <location>
        <begin position="60"/>
        <end position="155"/>
    </location>
</feature>
<evidence type="ECO:0000313" key="4">
    <source>
        <dbReference type="Proteomes" id="UP000245379"/>
    </source>
</evidence>
<dbReference type="GO" id="GO:0004175">
    <property type="term" value="F:endopeptidase activity"/>
    <property type="evidence" value="ECO:0007669"/>
    <property type="project" value="UniProtKB-ARBA"/>
</dbReference>
<name>A0A317EN03_9SPHI</name>
<dbReference type="Pfam" id="PF02517">
    <property type="entry name" value="Rce1-like"/>
    <property type="match status" value="1"/>
</dbReference>
<evidence type="ECO:0000256" key="1">
    <source>
        <dbReference type="SAM" id="Phobius"/>
    </source>
</evidence>
<proteinExistence type="predicted"/>
<feature type="transmembrane region" description="Helical" evidence="1">
    <location>
        <begin position="115"/>
        <end position="133"/>
    </location>
</feature>
<dbReference type="InterPro" id="IPR003675">
    <property type="entry name" value="Rce1/LyrA-like_dom"/>
</dbReference>
<dbReference type="EMBL" id="QGNZ01000002">
    <property type="protein sequence ID" value="PWS27547.1"/>
    <property type="molecule type" value="Genomic_DNA"/>
</dbReference>
<organism evidence="3 4">
    <name type="scientific">Pedobacter yonginense</name>
    <dbReference type="NCBI Taxonomy" id="651869"/>
    <lineage>
        <taxon>Bacteria</taxon>
        <taxon>Pseudomonadati</taxon>
        <taxon>Bacteroidota</taxon>
        <taxon>Sphingobacteriia</taxon>
        <taxon>Sphingobacteriales</taxon>
        <taxon>Sphingobacteriaceae</taxon>
        <taxon>Pedobacter</taxon>
    </lineage>
</organism>
<reference evidence="3 4" key="1">
    <citation type="submission" date="2018-05" db="EMBL/GenBank/DDBJ databases">
        <title>Pedobacter paludis sp. nov., isolated from wetland soil.</title>
        <authorList>
            <person name="Zhang Y."/>
            <person name="Wang G."/>
        </authorList>
    </citation>
    <scope>NUCLEOTIDE SEQUENCE [LARGE SCALE GENOMIC DNA]</scope>
    <source>
        <strain evidence="3 4">KCTC22721</strain>
    </source>
</reference>
<evidence type="ECO:0000313" key="3">
    <source>
        <dbReference type="EMBL" id="PWS27547.1"/>
    </source>
</evidence>
<keyword evidence="1" id="KW-1133">Transmembrane helix</keyword>
<keyword evidence="1" id="KW-0812">Transmembrane</keyword>
<feature type="transmembrane region" description="Helical" evidence="1">
    <location>
        <begin position="21"/>
        <end position="40"/>
    </location>
</feature>
<dbReference type="OrthoDB" id="795252at2"/>
<protein>
    <recommendedName>
        <fullName evidence="2">CAAX prenyl protease 2/Lysostaphin resistance protein A-like domain-containing protein</fullName>
    </recommendedName>
</protein>
<accession>A0A317EN03</accession>
<keyword evidence="4" id="KW-1185">Reference proteome</keyword>
<sequence length="160" mass="18672">MSQLHPTFSKPINKTFKNNIKTLRVFALSMLVLLLINFIYDKTQLYFATPLAINPIDNENLVYKIVVGCLVAPILETFFFQVLPNIVLTNLKIRNDFLLIGLPAFFFGLDHYYNILYLLCAFFAGIIFNYLYITGKRNANNAFFYVFFLHCIYNCYAYLL</sequence>
<comment type="caution">
    <text evidence="3">The sequence shown here is derived from an EMBL/GenBank/DDBJ whole genome shotgun (WGS) entry which is preliminary data.</text>
</comment>
<feature type="transmembrane region" description="Helical" evidence="1">
    <location>
        <begin position="142"/>
        <end position="159"/>
    </location>
</feature>
<dbReference type="RefSeq" id="WP_109925255.1">
    <property type="nucleotide sequence ID" value="NZ_QGNZ01000002.1"/>
</dbReference>
<dbReference type="Proteomes" id="UP000245379">
    <property type="component" value="Unassembled WGS sequence"/>
</dbReference>
<keyword evidence="1" id="KW-0472">Membrane</keyword>
<evidence type="ECO:0000259" key="2">
    <source>
        <dbReference type="Pfam" id="PF02517"/>
    </source>
</evidence>
<feature type="transmembrane region" description="Helical" evidence="1">
    <location>
        <begin position="60"/>
        <end position="81"/>
    </location>
</feature>
<dbReference type="GO" id="GO:0080120">
    <property type="term" value="P:CAAX-box protein maturation"/>
    <property type="evidence" value="ECO:0007669"/>
    <property type="project" value="UniProtKB-ARBA"/>
</dbReference>
<gene>
    <name evidence="3" type="ORF">DHW03_08110</name>
</gene>
<dbReference type="AlphaFoldDB" id="A0A317EN03"/>